<dbReference type="InterPro" id="IPR000073">
    <property type="entry name" value="AB_hydrolase_1"/>
</dbReference>
<reference evidence="5" key="3">
    <citation type="journal article" date="2012" name="PLoS Pathog.">
        <title>Comparative genomics of the apicomplexan parasites Toxoplasma gondii and Neospora caninum: Coccidia differing in host range and transmission strategy.</title>
        <authorList>
            <person name="Reid A.J."/>
            <person name="Vermont S.J."/>
            <person name="Cotton J.A."/>
            <person name="Harris D."/>
            <person name="Hill-Cawthorne G.A."/>
            <person name="Konen-Waisman S."/>
            <person name="Latham S.M."/>
            <person name="Mourier T."/>
            <person name="Norton R."/>
            <person name="Quail M.A."/>
            <person name="Sanders M."/>
            <person name="Shanmugam D."/>
            <person name="Sohal A."/>
            <person name="Wasmuth J.D."/>
            <person name="Brunk B."/>
            <person name="Grigg M.E."/>
            <person name="Howard J.C."/>
            <person name="Parkinson J."/>
            <person name="Roos D.S."/>
            <person name="Trees A.J."/>
            <person name="Berriman M."/>
            <person name="Pain A."/>
            <person name="Wastling J.M."/>
        </authorList>
    </citation>
    <scope>NUCLEOTIDE SEQUENCE [LARGE SCALE GENOMIC DNA]</scope>
    <source>
        <strain evidence="5">Liverpool</strain>
    </source>
</reference>
<dbReference type="Proteomes" id="UP000007494">
    <property type="component" value="Chromosome XI"/>
</dbReference>
<dbReference type="eggNOG" id="ENOG502QZA4">
    <property type="taxonomic scope" value="Eukaryota"/>
</dbReference>
<dbReference type="InterPro" id="IPR029058">
    <property type="entry name" value="AB_hydrolase_fold"/>
</dbReference>
<reference evidence="4" key="4">
    <citation type="journal article" date="2015" name="PLoS ONE">
        <title>Comprehensive Evaluation of Toxoplasma gondii VEG and Neospora caninum LIV Genomes with Tachyzoite Stage Transcriptome and Proteome Defines Novel Transcript Features.</title>
        <authorList>
            <person name="Ramaprasad A."/>
            <person name="Mourier T."/>
            <person name="Naeem R."/>
            <person name="Malas T.B."/>
            <person name="Moussa E."/>
            <person name="Panigrahi A."/>
            <person name="Vermont S.J."/>
            <person name="Otto T.D."/>
            <person name="Wastling J."/>
            <person name="Pain A."/>
        </authorList>
    </citation>
    <scope>NUCLEOTIDE SEQUENCE</scope>
    <source>
        <strain evidence="4">Liverpool</strain>
    </source>
</reference>
<feature type="compositionally biased region" description="Basic and acidic residues" evidence="1">
    <location>
        <begin position="428"/>
        <end position="439"/>
    </location>
</feature>
<evidence type="ECO:0000256" key="1">
    <source>
        <dbReference type="SAM" id="MobiDB-lite"/>
    </source>
</evidence>
<dbReference type="SUPFAM" id="SSF53474">
    <property type="entry name" value="alpha/beta-Hydrolases"/>
    <property type="match status" value="1"/>
</dbReference>
<accession>F0VMM5</accession>
<dbReference type="VEuPathDB" id="ToxoDB:NCLIV_053980"/>
<dbReference type="PANTHER" id="PTHR43798:SF33">
    <property type="entry name" value="HYDROLASE, PUTATIVE (AFU_ORTHOLOGUE AFUA_2G14860)-RELATED"/>
    <property type="match status" value="1"/>
</dbReference>
<dbReference type="RefSeq" id="XP_003884999.1">
    <property type="nucleotide sequence ID" value="XM_003884950.1"/>
</dbReference>
<feature type="domain" description="AB hydrolase-1" evidence="2">
    <location>
        <begin position="102"/>
        <end position="170"/>
    </location>
</feature>
<evidence type="ECO:0000313" key="3">
    <source>
        <dbReference type="EMBL" id="CBZ54971.1"/>
    </source>
</evidence>
<dbReference type="PANTHER" id="PTHR43798">
    <property type="entry name" value="MONOACYLGLYCEROL LIPASE"/>
    <property type="match status" value="1"/>
</dbReference>
<name>F0VMM5_NEOCL</name>
<feature type="region of interest" description="Disordered" evidence="1">
    <location>
        <begin position="428"/>
        <end position="449"/>
    </location>
</feature>
<evidence type="ECO:0000313" key="5">
    <source>
        <dbReference type="Proteomes" id="UP000007494"/>
    </source>
</evidence>
<dbReference type="InParanoid" id="F0VMM5"/>
<proteinExistence type="predicted"/>
<evidence type="ECO:0000313" key="4">
    <source>
        <dbReference type="EMBL" id="CEL69693.1"/>
    </source>
</evidence>
<keyword evidence="5" id="KW-1185">Reference proteome</keyword>
<dbReference type="Pfam" id="PF00561">
    <property type="entry name" value="Abhydrolase_1"/>
    <property type="match status" value="1"/>
</dbReference>
<gene>
    <name evidence="4" type="ORF">BN1204_053980</name>
    <name evidence="3" type="ORF">NCLIV_053980</name>
</gene>
<reference evidence="3" key="2">
    <citation type="submission" date="2011-03" db="EMBL/GenBank/DDBJ databases">
        <title>Comparative genomics and transcriptomics of Neospora caninum and Toxoplasma gondii.</title>
        <authorList>
            <person name="Reid A.J."/>
            <person name="Sohal A."/>
            <person name="Harris D."/>
            <person name="Quail M."/>
            <person name="Sanders M."/>
            <person name="Berriman M."/>
            <person name="Wastling J.M."/>
            <person name="Pain A."/>
        </authorList>
    </citation>
    <scope>NUCLEOTIDE SEQUENCE</scope>
    <source>
        <strain evidence="3">Liverpool</strain>
    </source>
</reference>
<reference evidence="3" key="1">
    <citation type="submission" date="2011-02" db="EMBL/GenBank/DDBJ databases">
        <authorList>
            <person name="Aslett M."/>
        </authorList>
    </citation>
    <scope>NUCLEOTIDE SEQUENCE</scope>
    <source>
        <strain evidence="3">Liverpool</strain>
    </source>
</reference>
<sequence length="546" mass="59040">MCLPTSRPRQLDEEAQSLGLQYGQVHGVPIRIVEVEGSGPVASLSPSQAPRDLLCETPSCGTPPLCEPRCHSPPRLQRAGAAQPQRCDAESTLPGHEGLRTTVFFIHGLGGRAGQFRHQIHFLAQRGCRCIAVDLPGHGESPVGGFDRGMVSLDRTREIVKAIFDAMSDTRTIERSSPVSTGSAAAEVLDATPERERGPTGAELHLETPGDCTRSSSLPGGWHGEPNGRLASKNDGEPHGEDKSGVREVSKPRRRAVLIGHSLGALYALTLFADLAKEGRSAEVSGIVLIGALAAYPHTRVQHLLPCMPAVILELLRGLIKRQVQRQLFHPSTLLQNARLVRAEDSVTRNNPMSVILSILRDLQTSRPSEFIEEGIRAYHEATQRPSILLLTGEEDVVCPMKDNAMVLKREFLGLTCANVKQRTHGAEEIRGAQKHAETSKGAIPHSGADHTMLSEITVAHAPEETRHASKGGQSLGPNDATQGSASQQPHATEKGKATRPAVEVEVVPCTGHNCMLEDPYTTNRIIWDFVKKATRNVRATNVSNL</sequence>
<dbReference type="OrthoDB" id="428974at2759"/>
<dbReference type="AlphaFoldDB" id="F0VMM5"/>
<dbReference type="EMBL" id="FR823392">
    <property type="protein sequence ID" value="CBZ54971.1"/>
    <property type="molecule type" value="Genomic_DNA"/>
</dbReference>
<evidence type="ECO:0000259" key="2">
    <source>
        <dbReference type="Pfam" id="PF00561"/>
    </source>
</evidence>
<feature type="compositionally biased region" description="Polar residues" evidence="1">
    <location>
        <begin position="472"/>
        <end position="491"/>
    </location>
</feature>
<dbReference type="GO" id="GO:0016020">
    <property type="term" value="C:membrane"/>
    <property type="evidence" value="ECO:0007669"/>
    <property type="project" value="TreeGrafter"/>
</dbReference>
<feature type="compositionally biased region" description="Basic and acidic residues" evidence="1">
    <location>
        <begin position="192"/>
        <end position="208"/>
    </location>
</feature>
<dbReference type="EMBL" id="LN714486">
    <property type="protein sequence ID" value="CEL69693.1"/>
    <property type="molecule type" value="Genomic_DNA"/>
</dbReference>
<dbReference type="Gene3D" id="3.40.50.1820">
    <property type="entry name" value="alpha/beta hydrolase"/>
    <property type="match status" value="1"/>
</dbReference>
<feature type="compositionally biased region" description="Basic and acidic residues" evidence="1">
    <location>
        <begin position="232"/>
        <end position="249"/>
    </location>
</feature>
<feature type="region of interest" description="Disordered" evidence="1">
    <location>
        <begin position="465"/>
        <end position="501"/>
    </location>
</feature>
<feature type="region of interest" description="Disordered" evidence="1">
    <location>
        <begin position="191"/>
        <end position="249"/>
    </location>
</feature>
<protein>
    <submittedName>
        <fullName evidence="4">Putative lysophospholipase,domain-containing</fullName>
    </submittedName>
</protein>
<dbReference type="GeneID" id="13446688"/>
<organism evidence="3 5">
    <name type="scientific">Neospora caninum (strain Liverpool)</name>
    <dbReference type="NCBI Taxonomy" id="572307"/>
    <lineage>
        <taxon>Eukaryota</taxon>
        <taxon>Sar</taxon>
        <taxon>Alveolata</taxon>
        <taxon>Apicomplexa</taxon>
        <taxon>Conoidasida</taxon>
        <taxon>Coccidia</taxon>
        <taxon>Eucoccidiorida</taxon>
        <taxon>Eimeriorina</taxon>
        <taxon>Sarcocystidae</taxon>
        <taxon>Neospora</taxon>
    </lineage>
</organism>
<dbReference type="InterPro" id="IPR050266">
    <property type="entry name" value="AB_hydrolase_sf"/>
</dbReference>